<feature type="region of interest" description="Disordered" evidence="1">
    <location>
        <begin position="241"/>
        <end position="284"/>
    </location>
</feature>
<dbReference type="EMBL" id="KZ613469">
    <property type="protein sequence ID" value="PMD25773.1"/>
    <property type="molecule type" value="Genomic_DNA"/>
</dbReference>
<sequence length="284" mass="32297">MANFDDRGGNVPFKYLTSFESQRPTENGERGSFEMDVWGAGEDEIALDLGSSVTQNSGTIPSLMEEGIAETAEETPGQVQRSIEQDTQPERIRNHHLRQICSARKYAIVEVARQYGFDTTDTYREEVERRFKLKAKTGLRRRYARYAHQAESSLAKEFIELLEPSDKFEAEVKIKCLIGVILNEPNWHGKVGSPTWRASLNVETRLKRTPAWNDWYDDMISRVRQRTSDSTRDAIEQAAEDQTLGTALEIDDRAKALSNAPEEKGTLPMPEEADSLERLLQDPK</sequence>
<evidence type="ECO:0000256" key="1">
    <source>
        <dbReference type="SAM" id="MobiDB-lite"/>
    </source>
</evidence>
<dbReference type="AlphaFoldDB" id="A0A2J6QHM9"/>
<proteinExistence type="predicted"/>
<keyword evidence="3" id="KW-1185">Reference proteome</keyword>
<accession>A0A2J6QHM9</accession>
<evidence type="ECO:0000313" key="3">
    <source>
        <dbReference type="Proteomes" id="UP000235672"/>
    </source>
</evidence>
<protein>
    <submittedName>
        <fullName evidence="2">Uncharacterized protein</fullName>
    </submittedName>
</protein>
<dbReference type="Proteomes" id="UP000235672">
    <property type="component" value="Unassembled WGS sequence"/>
</dbReference>
<organism evidence="2 3">
    <name type="scientific">Hyaloscypha hepaticicola</name>
    <dbReference type="NCBI Taxonomy" id="2082293"/>
    <lineage>
        <taxon>Eukaryota</taxon>
        <taxon>Fungi</taxon>
        <taxon>Dikarya</taxon>
        <taxon>Ascomycota</taxon>
        <taxon>Pezizomycotina</taxon>
        <taxon>Leotiomycetes</taxon>
        <taxon>Helotiales</taxon>
        <taxon>Hyaloscyphaceae</taxon>
        <taxon>Hyaloscypha</taxon>
    </lineage>
</organism>
<reference evidence="2 3" key="1">
    <citation type="submission" date="2016-05" db="EMBL/GenBank/DDBJ databases">
        <title>A degradative enzymes factory behind the ericoid mycorrhizal symbiosis.</title>
        <authorList>
            <consortium name="DOE Joint Genome Institute"/>
            <person name="Martino E."/>
            <person name="Morin E."/>
            <person name="Grelet G."/>
            <person name="Kuo A."/>
            <person name="Kohler A."/>
            <person name="Daghino S."/>
            <person name="Barry K."/>
            <person name="Choi C."/>
            <person name="Cichocki N."/>
            <person name="Clum A."/>
            <person name="Copeland A."/>
            <person name="Hainaut M."/>
            <person name="Haridas S."/>
            <person name="Labutti K."/>
            <person name="Lindquist E."/>
            <person name="Lipzen A."/>
            <person name="Khouja H.-R."/>
            <person name="Murat C."/>
            <person name="Ohm R."/>
            <person name="Olson A."/>
            <person name="Spatafora J."/>
            <person name="Veneault-Fourrey C."/>
            <person name="Henrissat B."/>
            <person name="Grigoriev I."/>
            <person name="Martin F."/>
            <person name="Perotto S."/>
        </authorList>
    </citation>
    <scope>NUCLEOTIDE SEQUENCE [LARGE SCALE GENOMIC DNA]</scope>
    <source>
        <strain evidence="2 3">UAMH 7357</strain>
    </source>
</reference>
<feature type="compositionally biased region" description="Basic and acidic residues" evidence="1">
    <location>
        <begin position="250"/>
        <end position="265"/>
    </location>
</feature>
<name>A0A2J6QHM9_9HELO</name>
<evidence type="ECO:0000313" key="2">
    <source>
        <dbReference type="EMBL" id="PMD25773.1"/>
    </source>
</evidence>
<gene>
    <name evidence="2" type="ORF">NA56DRAFT_655207</name>
</gene>
<feature type="compositionally biased region" description="Basic and acidic residues" evidence="1">
    <location>
        <begin position="275"/>
        <end position="284"/>
    </location>
</feature>